<dbReference type="GeneID" id="15041951"/>
<organism evidence="1 2">
    <name type="scientific">Bacillus phage vB_BceM_Bc431v3</name>
    <dbReference type="NCBI Taxonomy" id="1195072"/>
    <lineage>
        <taxon>Viruses</taxon>
        <taxon>Duplodnaviria</taxon>
        <taxon>Heunggongvirae</taxon>
        <taxon>Uroviricota</taxon>
        <taxon>Caudoviricetes</taxon>
        <taxon>Herelleviridae</taxon>
        <taxon>Bastillevirinae</taxon>
        <taxon>Caeruleovirus</taxon>
        <taxon>Caeruleovirus Bc431</taxon>
    </lineage>
</organism>
<proteinExistence type="predicted"/>
<gene>
    <name evidence="1" type="primary">orf192</name>
</gene>
<reference evidence="1 2" key="1">
    <citation type="journal article" date="2013" name="Virol. J.">
        <title>Genome sequence and analysis of a broad-host range lytic bacteriophage that infects the Bacillus cereus group.</title>
        <authorList>
            <person name="El-Arabi T.F."/>
            <person name="Griffiths M.W."/>
            <person name="She Y.M."/>
            <person name="Villegas A."/>
            <person name="Lingohr E.J."/>
            <person name="Kropinski A.M."/>
        </authorList>
    </citation>
    <scope>NUCLEOTIDE SEQUENCE [LARGE SCALE GENOMIC DNA]</scope>
</reference>
<dbReference type="Gene3D" id="3.40.1360.10">
    <property type="match status" value="1"/>
</dbReference>
<dbReference type="EMBL" id="JX094431">
    <property type="protein sequence ID" value="AFQ96502.1"/>
    <property type="molecule type" value="Genomic_DNA"/>
</dbReference>
<evidence type="ECO:0000313" key="1">
    <source>
        <dbReference type="EMBL" id="AFQ96502.1"/>
    </source>
</evidence>
<accession>M4HPE6</accession>
<evidence type="ECO:0000313" key="2">
    <source>
        <dbReference type="Proteomes" id="UP000011865"/>
    </source>
</evidence>
<dbReference type="Gene3D" id="3.90.580.10">
    <property type="entry name" value="Zinc finger, CHC2-type domain"/>
    <property type="match status" value="1"/>
</dbReference>
<sequence length="360" mass="41842">MFIDLLREELGEDKGAGNETRFNCPFCENHNNKFKFYVENADLGRWICQRCGEKGNPAAFVMKWFHVDYAEAKEILLTYDYDVDEFRKQRTSFSNYGAGGLTEEERLLLYITREGEPLEDEIKKITYTCPRPPTNCKSLMENFNNPEAFIFFQYLQGRGVTLENIRDHNISYVTYGEVELVDGRKMNLINHLIFFTFNDLGVPIYWNTRSIDPNPFIKSFNAPAKTTEYSKNNSVFNLNRARFYDKIVVTEGVFNAMTVGYHGVATFGKKVTEEQVRIMLDATEQFKTPIYLFLDKDAWKEMIQSAHTIHRIDPTRPVYYVNSPTDEDANDIGTERCYEWISNAFLADAQGDLQLQLLNM</sequence>
<dbReference type="GO" id="GO:0008270">
    <property type="term" value="F:zinc ion binding"/>
    <property type="evidence" value="ECO:0007669"/>
    <property type="project" value="InterPro"/>
</dbReference>
<dbReference type="KEGG" id="vg:15041951"/>
<keyword evidence="2" id="KW-1185">Reference proteome</keyword>
<dbReference type="RefSeq" id="YP_007677092.1">
    <property type="nucleotide sequence ID" value="NC_020873.1"/>
</dbReference>
<dbReference type="SUPFAM" id="SSF57783">
    <property type="entry name" value="Zinc beta-ribbon"/>
    <property type="match status" value="1"/>
</dbReference>
<dbReference type="GO" id="GO:0006260">
    <property type="term" value="P:DNA replication"/>
    <property type="evidence" value="ECO:0007669"/>
    <property type="project" value="InterPro"/>
</dbReference>
<dbReference type="Proteomes" id="UP000011865">
    <property type="component" value="Segment"/>
</dbReference>
<dbReference type="GO" id="GO:0003677">
    <property type="term" value="F:DNA binding"/>
    <property type="evidence" value="ECO:0007669"/>
    <property type="project" value="InterPro"/>
</dbReference>
<dbReference type="InterPro" id="IPR036977">
    <property type="entry name" value="DNA_primase_Znf_CHC2"/>
</dbReference>
<dbReference type="SUPFAM" id="SSF56731">
    <property type="entry name" value="DNA primase core"/>
    <property type="match status" value="1"/>
</dbReference>
<name>M4HPE6_9CAUD</name>
<dbReference type="OrthoDB" id="3519at10239"/>
<protein>
    <submittedName>
        <fullName evidence="1">DNA primase</fullName>
    </submittedName>
</protein>